<comment type="caution">
    <text evidence="6">The sequence shown here is derived from an EMBL/GenBank/DDBJ whole genome shotgun (WGS) entry which is preliminary data.</text>
</comment>
<dbReference type="PANTHER" id="PTHR30404">
    <property type="entry name" value="N-ACETYLMURAMOYL-L-ALANINE AMIDASE"/>
    <property type="match status" value="1"/>
</dbReference>
<organism evidence="6 7">
    <name type="scientific">Limoniibacter endophyticus</name>
    <dbReference type="NCBI Taxonomy" id="1565040"/>
    <lineage>
        <taxon>Bacteria</taxon>
        <taxon>Pseudomonadati</taxon>
        <taxon>Pseudomonadota</taxon>
        <taxon>Alphaproteobacteria</taxon>
        <taxon>Hyphomicrobiales</taxon>
        <taxon>Bartonellaceae</taxon>
        <taxon>Limoniibacter</taxon>
    </lineage>
</organism>
<evidence type="ECO:0000256" key="3">
    <source>
        <dbReference type="ARBA" id="ARBA00022801"/>
    </source>
</evidence>
<feature type="signal peptide" evidence="4">
    <location>
        <begin position="1"/>
        <end position="28"/>
    </location>
</feature>
<reference evidence="6" key="1">
    <citation type="journal article" date="2014" name="Int. J. Syst. Evol. Microbiol.">
        <title>Complete genome sequence of Corynebacterium casei LMG S-19264T (=DSM 44701T), isolated from a smear-ripened cheese.</title>
        <authorList>
            <consortium name="US DOE Joint Genome Institute (JGI-PGF)"/>
            <person name="Walter F."/>
            <person name="Albersmeier A."/>
            <person name="Kalinowski J."/>
            <person name="Ruckert C."/>
        </authorList>
    </citation>
    <scope>NUCLEOTIDE SEQUENCE</scope>
    <source>
        <strain evidence="6">KCTC 42097</strain>
    </source>
</reference>
<comment type="catalytic activity">
    <reaction evidence="1">
        <text>Hydrolyzes the link between N-acetylmuramoyl residues and L-amino acid residues in certain cell-wall glycopeptides.</text>
        <dbReference type="EC" id="3.5.1.28"/>
    </reaction>
</comment>
<evidence type="ECO:0000256" key="4">
    <source>
        <dbReference type="SAM" id="SignalP"/>
    </source>
</evidence>
<dbReference type="EC" id="3.5.1.28" evidence="2"/>
<dbReference type="Pfam" id="PF11741">
    <property type="entry name" value="AMIN"/>
    <property type="match status" value="1"/>
</dbReference>
<dbReference type="SUPFAM" id="SSF53187">
    <property type="entry name" value="Zn-dependent exopeptidases"/>
    <property type="match status" value="1"/>
</dbReference>
<dbReference type="GO" id="GO:0009253">
    <property type="term" value="P:peptidoglycan catabolic process"/>
    <property type="evidence" value="ECO:0007669"/>
    <property type="project" value="InterPro"/>
</dbReference>
<keyword evidence="3" id="KW-0378">Hydrolase</keyword>
<feature type="domain" description="MurNAc-LAA" evidence="5">
    <location>
        <begin position="237"/>
        <end position="391"/>
    </location>
</feature>
<dbReference type="InterPro" id="IPR050695">
    <property type="entry name" value="N-acetylmuramoyl_amidase_3"/>
</dbReference>
<dbReference type="SMART" id="SM00646">
    <property type="entry name" value="Ami_3"/>
    <property type="match status" value="1"/>
</dbReference>
<proteinExistence type="predicted"/>
<keyword evidence="7" id="KW-1185">Reference proteome</keyword>
<evidence type="ECO:0000313" key="6">
    <source>
        <dbReference type="EMBL" id="GHC63121.1"/>
    </source>
</evidence>
<evidence type="ECO:0000256" key="2">
    <source>
        <dbReference type="ARBA" id="ARBA00011901"/>
    </source>
</evidence>
<evidence type="ECO:0000256" key="1">
    <source>
        <dbReference type="ARBA" id="ARBA00001561"/>
    </source>
</evidence>
<evidence type="ECO:0000259" key="5">
    <source>
        <dbReference type="SMART" id="SM00646"/>
    </source>
</evidence>
<evidence type="ECO:0000313" key="7">
    <source>
        <dbReference type="Proteomes" id="UP000641137"/>
    </source>
</evidence>
<dbReference type="EMBL" id="BMZO01000001">
    <property type="protein sequence ID" value="GHC63121.1"/>
    <property type="molecule type" value="Genomic_DNA"/>
</dbReference>
<dbReference type="GO" id="GO:0030288">
    <property type="term" value="C:outer membrane-bounded periplasmic space"/>
    <property type="evidence" value="ECO:0007669"/>
    <property type="project" value="TreeGrafter"/>
</dbReference>
<dbReference type="Pfam" id="PF01520">
    <property type="entry name" value="Amidase_3"/>
    <property type="match status" value="1"/>
</dbReference>
<feature type="chain" id="PRO_5035174006" description="N-acetylmuramoyl-L-alanine amidase" evidence="4">
    <location>
        <begin position="29"/>
        <end position="400"/>
    </location>
</feature>
<sequence>MRMVRSANIVWRALALLFFILFAGGVHAQANEGRSTLYDLKTRAQGDELTLEMTFDKEPAPHWFSLRSPYRLVVDFSNTHLALDPEGVKARGIAKDIRYGSHGPNRSRVLVVLKEPFLVKDVTVDPAGEDGYRLTMQLRKATLHEFETGLSDQATTTAATSTPKQDRIPRSTKKFTVVIDPGHGGIDPGAVGKSGTIEKTITLAVGLELRKALEATGRYKVEMTRSDDSFMRLDERIKIAREQQANLFISIHADTIRQEGIRGATVYTVSDKASDAEAAALAARENLSDSLGQMEVADESHQIADILYDLIRRETHSFSIRFARTLIGEMKDSVALINNPHRYAGFRVLRAPDVPSVLLELGYLSNEEDESLLRDPEWRGKIVKNIVSAVEAFEKASGAR</sequence>
<name>A0A8J3GEX5_9HYPH</name>
<dbReference type="InterPro" id="IPR021731">
    <property type="entry name" value="AMIN_dom"/>
</dbReference>
<dbReference type="InterPro" id="IPR002508">
    <property type="entry name" value="MurNAc-LAA_cat"/>
</dbReference>
<dbReference type="AlphaFoldDB" id="A0A8J3GEX5"/>
<dbReference type="PANTHER" id="PTHR30404:SF0">
    <property type="entry name" value="N-ACETYLMURAMOYL-L-ALANINE AMIDASE AMIC"/>
    <property type="match status" value="1"/>
</dbReference>
<gene>
    <name evidence="6" type="ORF">GCM10010136_04680</name>
</gene>
<dbReference type="Gene3D" id="3.40.630.40">
    <property type="entry name" value="Zn-dependent exopeptidases"/>
    <property type="match status" value="1"/>
</dbReference>
<reference evidence="6" key="2">
    <citation type="submission" date="2020-09" db="EMBL/GenBank/DDBJ databases">
        <authorList>
            <person name="Sun Q."/>
            <person name="Kim S."/>
        </authorList>
    </citation>
    <scope>NUCLEOTIDE SEQUENCE</scope>
    <source>
        <strain evidence="6">KCTC 42097</strain>
    </source>
</reference>
<accession>A0A8J3GEX5</accession>
<dbReference type="Proteomes" id="UP000641137">
    <property type="component" value="Unassembled WGS sequence"/>
</dbReference>
<dbReference type="Gene3D" id="2.60.40.3500">
    <property type="match status" value="1"/>
</dbReference>
<dbReference type="CDD" id="cd02696">
    <property type="entry name" value="MurNAc-LAA"/>
    <property type="match status" value="1"/>
</dbReference>
<keyword evidence="4" id="KW-0732">Signal</keyword>
<protein>
    <recommendedName>
        <fullName evidence="2">N-acetylmuramoyl-L-alanine amidase</fullName>
        <ecNumber evidence="2">3.5.1.28</ecNumber>
    </recommendedName>
</protein>
<dbReference type="GO" id="GO:0008745">
    <property type="term" value="F:N-acetylmuramoyl-L-alanine amidase activity"/>
    <property type="evidence" value="ECO:0007669"/>
    <property type="project" value="UniProtKB-EC"/>
</dbReference>